<evidence type="ECO:0000259" key="1">
    <source>
        <dbReference type="Pfam" id="PF00144"/>
    </source>
</evidence>
<reference evidence="2 3" key="1">
    <citation type="submission" date="2018-05" db="EMBL/GenBank/DDBJ databases">
        <title>Micromonospora from Atacama Desert.</title>
        <authorList>
            <person name="Carro L."/>
            <person name="Goodfellow M."/>
            <person name="Klenk H.-P."/>
        </authorList>
    </citation>
    <scope>NUCLEOTIDE SEQUENCE [LARGE SCALE GENOMIC DNA]</scope>
    <source>
        <strain evidence="2 3">LB39</strain>
    </source>
</reference>
<name>A0A3N9WKN9_9ACTN</name>
<protein>
    <submittedName>
        <fullName evidence="2">Serine hydrolase</fullName>
    </submittedName>
</protein>
<evidence type="ECO:0000313" key="3">
    <source>
        <dbReference type="Proteomes" id="UP000282312"/>
    </source>
</evidence>
<dbReference type="PANTHER" id="PTHR43283">
    <property type="entry name" value="BETA-LACTAMASE-RELATED"/>
    <property type="match status" value="1"/>
</dbReference>
<keyword evidence="2" id="KW-0378">Hydrolase</keyword>
<dbReference type="Pfam" id="PF00144">
    <property type="entry name" value="Beta-lactamase"/>
    <property type="match status" value="1"/>
</dbReference>
<accession>A0A3N9WKN9</accession>
<dbReference type="EMBL" id="QGSZ01000224">
    <property type="protein sequence ID" value="RQX01411.1"/>
    <property type="molecule type" value="Genomic_DNA"/>
</dbReference>
<dbReference type="InterPro" id="IPR012338">
    <property type="entry name" value="Beta-lactam/transpept-like"/>
</dbReference>
<dbReference type="InterPro" id="IPR050789">
    <property type="entry name" value="Diverse_Enzym_Activities"/>
</dbReference>
<gene>
    <name evidence="2" type="ORF">DLJ59_18495</name>
</gene>
<dbReference type="Gene3D" id="3.40.710.10">
    <property type="entry name" value="DD-peptidase/beta-lactamase superfamily"/>
    <property type="match status" value="1"/>
</dbReference>
<dbReference type="OrthoDB" id="4281716at2"/>
<dbReference type="AlphaFoldDB" id="A0A3N9WKN9"/>
<dbReference type="GO" id="GO:0016787">
    <property type="term" value="F:hydrolase activity"/>
    <property type="evidence" value="ECO:0007669"/>
    <property type="project" value="UniProtKB-KW"/>
</dbReference>
<dbReference type="InterPro" id="IPR001466">
    <property type="entry name" value="Beta-lactam-related"/>
</dbReference>
<organism evidence="2 3">
    <name type="scientific">Micromonospora inaquosa</name>
    <dbReference type="NCBI Taxonomy" id="2203716"/>
    <lineage>
        <taxon>Bacteria</taxon>
        <taxon>Bacillati</taxon>
        <taxon>Actinomycetota</taxon>
        <taxon>Actinomycetes</taxon>
        <taxon>Micromonosporales</taxon>
        <taxon>Micromonosporaceae</taxon>
        <taxon>Micromonospora</taxon>
    </lineage>
</organism>
<dbReference type="PANTHER" id="PTHR43283:SF3">
    <property type="entry name" value="BETA-LACTAMASE FAMILY PROTEIN (AFU_ORTHOLOGUE AFUA_5G07500)"/>
    <property type="match status" value="1"/>
</dbReference>
<proteinExistence type="predicted"/>
<dbReference type="Proteomes" id="UP000282312">
    <property type="component" value="Unassembled WGS sequence"/>
</dbReference>
<feature type="domain" description="Beta-lactamase-related" evidence="1">
    <location>
        <begin position="14"/>
        <end position="375"/>
    </location>
</feature>
<dbReference type="SUPFAM" id="SSF56601">
    <property type="entry name" value="beta-lactamase/transpeptidase-like"/>
    <property type="match status" value="1"/>
</dbReference>
<evidence type="ECO:0000313" key="2">
    <source>
        <dbReference type="EMBL" id="RQX01411.1"/>
    </source>
</evidence>
<keyword evidence="3" id="KW-1185">Reference proteome</keyword>
<comment type="caution">
    <text evidence="2">The sequence shown here is derived from an EMBL/GenBank/DDBJ whole genome shotgun (WGS) entry which is preliminary data.</text>
</comment>
<sequence length="396" mass="41881">MSAGGFSAKRLVRVRDLLERLVGSGFVPGVLVALARHGEVRVEATGTLAFQGAGAGIPMAGDTIVRMGSMTKPIVAACAMTLVEECTLRLDDPVDDLLPELAEMRVLADPGGSLQDTVAAKRPVTLRDLLTFTLGTGTVIAKPSTVPIAEALDSIGRPDLDGWVRGLGALPLVHQPGERWMYDTAADATGALIARATGKPLGQALRERICDPLGMRDTGFSVDSARLGRLATAYARDDGPTGEAVVEDPPDGRFSGPVAFEGGGGGLVSTADDYLAFASALLAGGTHHGQRFLSRSSVTLMATDHLSPAQKVVSGFEPGYFDNFGWGFGMSVVTRRTHLGPSVGSYGWPGFYGTAWYNDPAEDMATVVVMQRAHMGNQKLPLWSDFWTTIYQAIDD</sequence>